<accession>A0A1R3HC36</accession>
<keyword evidence="2" id="KW-1185">Reference proteome</keyword>
<organism evidence="1 2">
    <name type="scientific">Corchorus capsularis</name>
    <name type="common">Jute</name>
    <dbReference type="NCBI Taxonomy" id="210143"/>
    <lineage>
        <taxon>Eukaryota</taxon>
        <taxon>Viridiplantae</taxon>
        <taxon>Streptophyta</taxon>
        <taxon>Embryophyta</taxon>
        <taxon>Tracheophyta</taxon>
        <taxon>Spermatophyta</taxon>
        <taxon>Magnoliopsida</taxon>
        <taxon>eudicotyledons</taxon>
        <taxon>Gunneridae</taxon>
        <taxon>Pentapetalae</taxon>
        <taxon>rosids</taxon>
        <taxon>malvids</taxon>
        <taxon>Malvales</taxon>
        <taxon>Malvaceae</taxon>
        <taxon>Grewioideae</taxon>
        <taxon>Apeibeae</taxon>
        <taxon>Corchorus</taxon>
    </lineage>
</organism>
<name>A0A1R3HC36_COCAP</name>
<protein>
    <submittedName>
        <fullName evidence="1">Uncharacterized protein</fullName>
    </submittedName>
</protein>
<dbReference type="Gramene" id="OMO67928">
    <property type="protein sequence ID" value="OMO67928"/>
    <property type="gene ID" value="CCACVL1_20187"/>
</dbReference>
<proteinExistence type="predicted"/>
<sequence length="32" mass="3658">MDDPRPLATAACNNAADFIFHDKFYSERVSRV</sequence>
<evidence type="ECO:0000313" key="1">
    <source>
        <dbReference type="EMBL" id="OMO67928.1"/>
    </source>
</evidence>
<dbReference type="Proteomes" id="UP000188268">
    <property type="component" value="Unassembled WGS sequence"/>
</dbReference>
<gene>
    <name evidence="1" type="ORF">CCACVL1_20187</name>
</gene>
<evidence type="ECO:0000313" key="2">
    <source>
        <dbReference type="Proteomes" id="UP000188268"/>
    </source>
</evidence>
<comment type="caution">
    <text evidence="1">The sequence shown here is derived from an EMBL/GenBank/DDBJ whole genome shotgun (WGS) entry which is preliminary data.</text>
</comment>
<dbReference type="EMBL" id="AWWV01012327">
    <property type="protein sequence ID" value="OMO67928.1"/>
    <property type="molecule type" value="Genomic_DNA"/>
</dbReference>
<dbReference type="AlphaFoldDB" id="A0A1R3HC36"/>
<reference evidence="1 2" key="1">
    <citation type="submission" date="2013-09" db="EMBL/GenBank/DDBJ databases">
        <title>Corchorus capsularis genome sequencing.</title>
        <authorList>
            <person name="Alam M."/>
            <person name="Haque M.S."/>
            <person name="Islam M.S."/>
            <person name="Emdad E.M."/>
            <person name="Islam M.M."/>
            <person name="Ahmed B."/>
            <person name="Halim A."/>
            <person name="Hossen Q.M.M."/>
            <person name="Hossain M.Z."/>
            <person name="Ahmed R."/>
            <person name="Khan M.M."/>
            <person name="Islam R."/>
            <person name="Rashid M.M."/>
            <person name="Khan S.A."/>
            <person name="Rahman M.S."/>
            <person name="Alam M."/>
        </authorList>
    </citation>
    <scope>NUCLEOTIDE SEQUENCE [LARGE SCALE GENOMIC DNA]</scope>
    <source>
        <strain evidence="2">cv. CVL-1</strain>
        <tissue evidence="1">Whole seedling</tissue>
    </source>
</reference>